<keyword evidence="3" id="KW-1003">Cell membrane</keyword>
<keyword evidence="9" id="KW-1185">Reference proteome</keyword>
<evidence type="ECO:0000256" key="3">
    <source>
        <dbReference type="ARBA" id="ARBA00022475"/>
    </source>
</evidence>
<dbReference type="PANTHER" id="PTHR33452">
    <property type="entry name" value="OXIDOREDUCTASE CATD-RELATED"/>
    <property type="match status" value="1"/>
</dbReference>
<dbReference type="EMBL" id="JAVDVW010000001">
    <property type="protein sequence ID" value="MDR7098957.1"/>
    <property type="molecule type" value="Genomic_DNA"/>
</dbReference>
<comment type="similarity">
    <text evidence="2">Belongs to the DoxX family.</text>
</comment>
<evidence type="ECO:0000313" key="9">
    <source>
        <dbReference type="Proteomes" id="UP001267878"/>
    </source>
</evidence>
<protein>
    <submittedName>
        <fullName evidence="8">Oxidoreductase</fullName>
    </submittedName>
</protein>
<evidence type="ECO:0000256" key="1">
    <source>
        <dbReference type="ARBA" id="ARBA00004651"/>
    </source>
</evidence>
<proteinExistence type="inferred from homology"/>
<dbReference type="Pfam" id="PF07681">
    <property type="entry name" value="DoxX"/>
    <property type="match status" value="1"/>
</dbReference>
<feature type="transmembrane region" description="Helical" evidence="7">
    <location>
        <begin position="84"/>
        <end position="104"/>
    </location>
</feature>
<dbReference type="PANTHER" id="PTHR33452:SF1">
    <property type="entry name" value="INNER MEMBRANE PROTEIN YPHA-RELATED"/>
    <property type="match status" value="1"/>
</dbReference>
<comment type="subcellular location">
    <subcellularLocation>
        <location evidence="1">Cell membrane</location>
        <topology evidence="1">Multi-pass membrane protein</topology>
    </subcellularLocation>
</comment>
<organism evidence="8 9">
    <name type="scientific">Agrilutibacter niabensis</name>
    <dbReference type="NCBI Taxonomy" id="380628"/>
    <lineage>
        <taxon>Bacteria</taxon>
        <taxon>Pseudomonadati</taxon>
        <taxon>Pseudomonadota</taxon>
        <taxon>Gammaproteobacteria</taxon>
        <taxon>Lysobacterales</taxon>
        <taxon>Lysobacteraceae</taxon>
        <taxon>Agrilutibacter</taxon>
    </lineage>
</organism>
<feature type="transmembrane region" description="Helical" evidence="7">
    <location>
        <begin position="12"/>
        <end position="37"/>
    </location>
</feature>
<dbReference type="InterPro" id="IPR051907">
    <property type="entry name" value="DoxX-like_oxidoreductase"/>
</dbReference>
<feature type="transmembrane region" description="Helical" evidence="7">
    <location>
        <begin position="57"/>
        <end position="77"/>
    </location>
</feature>
<keyword evidence="6 7" id="KW-0472">Membrane</keyword>
<accession>A0ABU1VNB2</accession>
<evidence type="ECO:0000256" key="5">
    <source>
        <dbReference type="ARBA" id="ARBA00022989"/>
    </source>
</evidence>
<keyword evidence="4 7" id="KW-0812">Transmembrane</keyword>
<evidence type="ECO:0000256" key="6">
    <source>
        <dbReference type="ARBA" id="ARBA00023136"/>
    </source>
</evidence>
<dbReference type="Proteomes" id="UP001267878">
    <property type="component" value="Unassembled WGS sequence"/>
</dbReference>
<comment type="caution">
    <text evidence="8">The sequence shown here is derived from an EMBL/GenBank/DDBJ whole genome shotgun (WGS) entry which is preliminary data.</text>
</comment>
<sequence>MATLSITNRAPDATAFASLIGLLGRLLMAAIFLISGVGKIANAEATAGYIASVGLPLPQVALVIAIVIEVVGGAALVVGYRTRLVATVLALFCIATAVSFHAAFGDQNQFIHFFKNLTMAGGFLQIVAFGPGALSVDAKSRRAASIKPAIA</sequence>
<dbReference type="RefSeq" id="WP_310053082.1">
    <property type="nucleotide sequence ID" value="NZ_JAVDVW010000001.1"/>
</dbReference>
<gene>
    <name evidence="8" type="ORF">J2X04_001304</name>
</gene>
<dbReference type="InterPro" id="IPR032808">
    <property type="entry name" value="DoxX"/>
</dbReference>
<evidence type="ECO:0000256" key="4">
    <source>
        <dbReference type="ARBA" id="ARBA00022692"/>
    </source>
</evidence>
<keyword evidence="5 7" id="KW-1133">Transmembrane helix</keyword>
<evidence type="ECO:0000256" key="7">
    <source>
        <dbReference type="SAM" id="Phobius"/>
    </source>
</evidence>
<reference evidence="8 9" key="1">
    <citation type="submission" date="2023-07" db="EMBL/GenBank/DDBJ databases">
        <title>Sorghum-associated microbial communities from plants grown in Nebraska, USA.</title>
        <authorList>
            <person name="Schachtman D."/>
        </authorList>
    </citation>
    <scope>NUCLEOTIDE SEQUENCE [LARGE SCALE GENOMIC DNA]</scope>
    <source>
        <strain evidence="8 9">BE187</strain>
    </source>
</reference>
<name>A0ABU1VNB2_9GAMM</name>
<feature type="transmembrane region" description="Helical" evidence="7">
    <location>
        <begin position="116"/>
        <end position="136"/>
    </location>
</feature>
<evidence type="ECO:0000313" key="8">
    <source>
        <dbReference type="EMBL" id="MDR7098957.1"/>
    </source>
</evidence>
<evidence type="ECO:0000256" key="2">
    <source>
        <dbReference type="ARBA" id="ARBA00006679"/>
    </source>
</evidence>